<feature type="chain" id="PRO_5042044081" evidence="1">
    <location>
        <begin position="25"/>
        <end position="320"/>
    </location>
</feature>
<keyword evidence="3" id="KW-1185">Reference proteome</keyword>
<organism evidence="2 3">
    <name type="scientific">Mycena alexandri</name>
    <dbReference type="NCBI Taxonomy" id="1745969"/>
    <lineage>
        <taxon>Eukaryota</taxon>
        <taxon>Fungi</taxon>
        <taxon>Dikarya</taxon>
        <taxon>Basidiomycota</taxon>
        <taxon>Agaricomycotina</taxon>
        <taxon>Agaricomycetes</taxon>
        <taxon>Agaricomycetidae</taxon>
        <taxon>Agaricales</taxon>
        <taxon>Marasmiineae</taxon>
        <taxon>Mycenaceae</taxon>
        <taxon>Mycena</taxon>
    </lineage>
</organism>
<accession>A0AAD6RVA3</accession>
<gene>
    <name evidence="2" type="ORF">C8F04DRAFT_1204941</name>
</gene>
<comment type="caution">
    <text evidence="2">The sequence shown here is derived from an EMBL/GenBank/DDBJ whole genome shotgun (WGS) entry which is preliminary data.</text>
</comment>
<sequence>MLCKIVTCSLLLGICLFILQQLQSTVFGPLCALPIFHSSDICRAMLVDRHWCASAPFISSSNWCRTVGQNTTRTTDGAIIRLSPAAITNMHELLAAVDGLTLGVNGSSLRRDVTLDRQLRLVVETADTCKNDVQDYVSQLSGALKIVSTSGRFTASIAESPGWLPGGNWAELRLAFYHTLQSFDSYIHELSRSGNQSVECISTLDAYMYATKDILGEAMRLAEQEIIHLLRVWWGNQTLLADTQSRLRIVSAARVQAQTIHKMIWDAQAPLKELVTGTEALKTFALQHHHMKADDFRVAIVAFMGGCQNIESTVEGRVGR</sequence>
<name>A0AAD6RVA3_9AGAR</name>
<evidence type="ECO:0000313" key="2">
    <source>
        <dbReference type="EMBL" id="KAJ7015856.1"/>
    </source>
</evidence>
<reference evidence="2" key="1">
    <citation type="submission" date="2023-03" db="EMBL/GenBank/DDBJ databases">
        <title>Massive genome expansion in bonnet fungi (Mycena s.s.) driven by repeated elements and novel gene families across ecological guilds.</title>
        <authorList>
            <consortium name="Lawrence Berkeley National Laboratory"/>
            <person name="Harder C.B."/>
            <person name="Miyauchi S."/>
            <person name="Viragh M."/>
            <person name="Kuo A."/>
            <person name="Thoen E."/>
            <person name="Andreopoulos B."/>
            <person name="Lu D."/>
            <person name="Skrede I."/>
            <person name="Drula E."/>
            <person name="Henrissat B."/>
            <person name="Morin E."/>
            <person name="Kohler A."/>
            <person name="Barry K."/>
            <person name="LaButti K."/>
            <person name="Morin E."/>
            <person name="Salamov A."/>
            <person name="Lipzen A."/>
            <person name="Mereny Z."/>
            <person name="Hegedus B."/>
            <person name="Baldrian P."/>
            <person name="Stursova M."/>
            <person name="Weitz H."/>
            <person name="Taylor A."/>
            <person name="Grigoriev I.V."/>
            <person name="Nagy L.G."/>
            <person name="Martin F."/>
            <person name="Kauserud H."/>
        </authorList>
    </citation>
    <scope>NUCLEOTIDE SEQUENCE</scope>
    <source>
        <strain evidence="2">CBHHK200</strain>
    </source>
</reference>
<evidence type="ECO:0000256" key="1">
    <source>
        <dbReference type="SAM" id="SignalP"/>
    </source>
</evidence>
<dbReference type="Proteomes" id="UP001218188">
    <property type="component" value="Unassembled WGS sequence"/>
</dbReference>
<protein>
    <submittedName>
        <fullName evidence="2">Uncharacterized protein</fullName>
    </submittedName>
</protein>
<dbReference type="AlphaFoldDB" id="A0AAD6RVA3"/>
<dbReference type="EMBL" id="JARJCM010000819">
    <property type="protein sequence ID" value="KAJ7015856.1"/>
    <property type="molecule type" value="Genomic_DNA"/>
</dbReference>
<feature type="signal peptide" evidence="1">
    <location>
        <begin position="1"/>
        <end position="24"/>
    </location>
</feature>
<evidence type="ECO:0000313" key="3">
    <source>
        <dbReference type="Proteomes" id="UP001218188"/>
    </source>
</evidence>
<proteinExistence type="predicted"/>
<keyword evidence="1" id="KW-0732">Signal</keyword>